<protein>
    <submittedName>
        <fullName evidence="2">Uncharacterized protein</fullName>
    </submittedName>
</protein>
<reference evidence="2 3" key="1">
    <citation type="submission" date="2008-07" db="EMBL/GenBank/DDBJ databases">
        <authorList>
            <person name="El-Sayed N."/>
            <person name="Caler E."/>
            <person name="Inman J."/>
            <person name="Amedeo P."/>
            <person name="Hass B."/>
            <person name="Wortman J."/>
        </authorList>
    </citation>
    <scope>NUCLEOTIDE SEQUENCE [LARGE SCALE GENOMIC DNA]</scope>
    <source>
        <strain evidence="3">ATCC 50983 / TXsc</strain>
    </source>
</reference>
<keyword evidence="3" id="KW-1185">Reference proteome</keyword>
<feature type="region of interest" description="Disordered" evidence="1">
    <location>
        <begin position="476"/>
        <end position="511"/>
    </location>
</feature>
<gene>
    <name evidence="2" type="ORF">Pmar_PMAR003542</name>
</gene>
<dbReference type="Proteomes" id="UP000007800">
    <property type="component" value="Unassembled WGS sequence"/>
</dbReference>
<dbReference type="OrthoDB" id="206969at2759"/>
<proteinExistence type="predicted"/>
<evidence type="ECO:0000313" key="3">
    <source>
        <dbReference type="Proteomes" id="UP000007800"/>
    </source>
</evidence>
<evidence type="ECO:0000313" key="2">
    <source>
        <dbReference type="EMBL" id="EER16079.1"/>
    </source>
</evidence>
<evidence type="ECO:0000256" key="1">
    <source>
        <dbReference type="SAM" id="MobiDB-lite"/>
    </source>
</evidence>
<dbReference type="GeneID" id="9061065"/>
<dbReference type="RefSeq" id="XP_002784283.1">
    <property type="nucleotide sequence ID" value="XM_002784237.1"/>
</dbReference>
<organism evidence="3">
    <name type="scientific">Perkinsus marinus (strain ATCC 50983 / TXsc)</name>
    <dbReference type="NCBI Taxonomy" id="423536"/>
    <lineage>
        <taxon>Eukaryota</taxon>
        <taxon>Sar</taxon>
        <taxon>Alveolata</taxon>
        <taxon>Perkinsozoa</taxon>
        <taxon>Perkinsea</taxon>
        <taxon>Perkinsida</taxon>
        <taxon>Perkinsidae</taxon>
        <taxon>Perkinsus</taxon>
    </lineage>
</organism>
<name>C5KHL7_PERM5</name>
<dbReference type="EMBL" id="GG673069">
    <property type="protein sequence ID" value="EER16079.1"/>
    <property type="molecule type" value="Genomic_DNA"/>
</dbReference>
<accession>C5KHL7</accession>
<feature type="compositionally biased region" description="Basic and acidic residues" evidence="1">
    <location>
        <begin position="485"/>
        <end position="494"/>
    </location>
</feature>
<dbReference type="PANTHER" id="PTHR22455:SF10">
    <property type="entry name" value="CILIA- AND FLAGELLA-ASSOCIATED PROTEIN 91"/>
    <property type="match status" value="1"/>
</dbReference>
<dbReference type="InParanoid" id="C5KHL7"/>
<dbReference type="InterPro" id="IPR026720">
    <property type="entry name" value="CFAP91"/>
</dbReference>
<feature type="compositionally biased region" description="Polar residues" evidence="1">
    <location>
        <begin position="495"/>
        <end position="510"/>
    </location>
</feature>
<dbReference type="FunCoup" id="C5KHL7">
    <property type="interactions" value="3"/>
</dbReference>
<sequence length="676" mass="74785">MRADQSRRLRQAQLNKAKDVDFIKSIGGPLGRLGKVIDKYSSPSSSIWVPPLRDGVVVSNVGDIIAPALERLLTSKDLDHCPGLKEALVTRKPPVDVRAQLPVWSRADKERQRLVELGVKLRKLNCLASLREEGAEEAKEEEEQVVVEKAEAQPTDETLCKGDTVCVVAMKFPEVERAEKASVMVTRLMRGRALQIKMYEGRMQRQDLIDELMYMDGHCSDSPGVQRSVEDMDETDPIPRAVETEAALEAVVGRSVGKVLDELSRERSRRVNYNRIAKMATHAEGVRRRRECKEAGRRQAILRLRSYEDSCRSDVQTMVQREADSVVREVMGRAVSESSNQTALEEARVAARIIDPLLNAMEEEEGGPDDYQDVVLGRLMHQFLIPHVERRRVEAGLALHQGRFAHAARRATEGTVRLLWIAVVWNPISTLCIIISSSPMLAGYNSASSDSDSDVDERKAVGPLPSATSALADYDTTVGSRKKQKMEDTIKASSDHVSSSMNPEVRSTGSGLRAPLLTGGGLAPVGIEIGEVEVARASVWDEEPPEAQKKNKKRSEMVEMMRGIGGVSSRELKNIQQLGATALDIDPTSLQDDHWYEAQQANEQAQKVQEAALGDFYDNTKGAKQANPGGSVGKNHKRKHHINWLAEDTIDNGAKRLLDLGTQAGKRGQTARKYGW</sequence>
<dbReference type="PANTHER" id="PTHR22455">
    <property type="entry name" value="CILIA- AND FLAGELLA-ASSOCIATED PROTEIN 91"/>
    <property type="match status" value="1"/>
</dbReference>
<dbReference type="AlphaFoldDB" id="C5KHL7"/>
<dbReference type="OMA" id="IAKMATH"/>